<dbReference type="Gene3D" id="6.20.200.20">
    <property type="match status" value="3"/>
</dbReference>
<dbReference type="AlphaFoldDB" id="A0A087UWG2"/>
<feature type="domain" description="VWFC" evidence="4">
    <location>
        <begin position="335"/>
        <end position="392"/>
    </location>
</feature>
<comment type="subcellular location">
    <subcellularLocation>
        <location evidence="1">Secreted</location>
    </subcellularLocation>
</comment>
<dbReference type="InterPro" id="IPR001007">
    <property type="entry name" value="VWF_dom"/>
</dbReference>
<dbReference type="OrthoDB" id="7481901at2759"/>
<feature type="domain" description="VWFC" evidence="4">
    <location>
        <begin position="274"/>
        <end position="332"/>
    </location>
</feature>
<keyword evidence="2" id="KW-0964">Secreted</keyword>
<evidence type="ECO:0000313" key="5">
    <source>
        <dbReference type="EMBL" id="KFM81701.1"/>
    </source>
</evidence>
<dbReference type="Proteomes" id="UP000054359">
    <property type="component" value="Unassembled WGS sequence"/>
</dbReference>
<dbReference type="Gene3D" id="2.10.70.10">
    <property type="entry name" value="Complement Module, domain 1"/>
    <property type="match status" value="2"/>
</dbReference>
<dbReference type="Pfam" id="PF23334">
    <property type="entry name" value="VWC2L_2nd"/>
    <property type="match status" value="4"/>
</dbReference>
<dbReference type="PROSITE" id="PS50184">
    <property type="entry name" value="VWFC_2"/>
    <property type="match status" value="4"/>
</dbReference>
<keyword evidence="3" id="KW-0732">Signal</keyword>
<dbReference type="GO" id="GO:0030513">
    <property type="term" value="P:positive regulation of BMP signaling pathway"/>
    <property type="evidence" value="ECO:0007669"/>
    <property type="project" value="TreeGrafter"/>
</dbReference>
<sequence length="530" mass="58510">MDPENACSECVCLDGMVSCHPVLCSNTECPNPQFGNCCETCDGCSYGEKNYINHAFFHDPYNPCRECQCDSGTVSCQQRSCDSPVCKDPTLANTECCSMCQDCMFKDGFFRHGENFTDPDDPCVKCSCQFSQVICEEHSCPEESCTNSLSSACCEGPYCSDCQFFEDMYTDGEVFTHPHDPCAVCICQSGHVTCFEQCPDIFCTHPVKTSCCDSCNEGCSLGNFVYDDYQVFPDTDNDCQECACLKGNITCKRISCPTPSCKHPSSDGCCSVCDDCFYKNEHFMNGESIYRDSSDPCQVCTCLNGNIECKFKTCATVYCSNPVIEDCCPVCHLGCLYDGEMHSFGAEFDHPNDPCYECACMEGSVHCSKKPCGPLNCSNPIYDSEACCPHCPNYCISNSKKYDLNSIIPHSSDVCQECKCVAGDVHCELKECPEVRCQHPAHGDCCLECMNCNFASNIYSNGTNFTNPRNVCETCICLEGEVLCSKKLCEPVNCNNPIEDPQSCCPYCPKHCMYIGEKYDSGETFSPSSD</sequence>
<feature type="domain" description="VWFC" evidence="4">
    <location>
        <begin position="39"/>
        <end position="101"/>
    </location>
</feature>
<gene>
    <name evidence="5" type="ORF">X975_10370</name>
</gene>
<evidence type="ECO:0000313" key="6">
    <source>
        <dbReference type="Proteomes" id="UP000054359"/>
    </source>
</evidence>
<feature type="domain" description="VWFC" evidence="4">
    <location>
        <begin position="450"/>
        <end position="509"/>
    </location>
</feature>
<dbReference type="PROSITE" id="PS01208">
    <property type="entry name" value="VWFC_1"/>
    <property type="match status" value="3"/>
</dbReference>
<dbReference type="PANTHER" id="PTHR46698:SF6">
    <property type="entry name" value="KIELIN_CHORDIN-LIKE PROTEIN"/>
    <property type="match status" value="1"/>
</dbReference>
<dbReference type="SMART" id="SM00214">
    <property type="entry name" value="VWC"/>
    <property type="match status" value="9"/>
</dbReference>
<evidence type="ECO:0000256" key="1">
    <source>
        <dbReference type="ARBA" id="ARBA00004613"/>
    </source>
</evidence>
<evidence type="ECO:0000256" key="2">
    <source>
        <dbReference type="ARBA" id="ARBA00022525"/>
    </source>
</evidence>
<dbReference type="OMA" id="PPSNQCQ"/>
<dbReference type="SUPFAM" id="SSF57603">
    <property type="entry name" value="FnI-like domain"/>
    <property type="match status" value="8"/>
</dbReference>
<keyword evidence="6" id="KW-1185">Reference proteome</keyword>
<organism evidence="5 6">
    <name type="scientific">Stegodyphus mimosarum</name>
    <name type="common">African social velvet spider</name>
    <dbReference type="NCBI Taxonomy" id="407821"/>
    <lineage>
        <taxon>Eukaryota</taxon>
        <taxon>Metazoa</taxon>
        <taxon>Ecdysozoa</taxon>
        <taxon>Arthropoda</taxon>
        <taxon>Chelicerata</taxon>
        <taxon>Arachnida</taxon>
        <taxon>Araneae</taxon>
        <taxon>Araneomorphae</taxon>
        <taxon>Entelegynae</taxon>
        <taxon>Eresoidea</taxon>
        <taxon>Eresidae</taxon>
        <taxon>Stegodyphus</taxon>
    </lineage>
</organism>
<dbReference type="Pfam" id="PF00093">
    <property type="entry name" value="VWC"/>
    <property type="match status" value="1"/>
</dbReference>
<accession>A0A087UWG2</accession>
<dbReference type="STRING" id="407821.A0A087UWG2"/>
<evidence type="ECO:0000259" key="4">
    <source>
        <dbReference type="PROSITE" id="PS50184"/>
    </source>
</evidence>
<dbReference type="GO" id="GO:0005576">
    <property type="term" value="C:extracellular region"/>
    <property type="evidence" value="ECO:0007669"/>
    <property type="project" value="UniProtKB-SubCell"/>
</dbReference>
<dbReference type="EMBL" id="KK121995">
    <property type="protein sequence ID" value="KFM81701.1"/>
    <property type="molecule type" value="Genomic_DNA"/>
</dbReference>
<protein>
    <submittedName>
        <fullName evidence="5">Kielin/chordin-like protein</fullName>
    </submittedName>
</protein>
<reference evidence="5 6" key="1">
    <citation type="submission" date="2013-11" db="EMBL/GenBank/DDBJ databases">
        <title>Genome sequencing of Stegodyphus mimosarum.</title>
        <authorList>
            <person name="Bechsgaard J."/>
        </authorList>
    </citation>
    <scope>NUCLEOTIDE SEQUENCE [LARGE SCALE GENOMIC DNA]</scope>
</reference>
<evidence type="ECO:0000256" key="3">
    <source>
        <dbReference type="ARBA" id="ARBA00022729"/>
    </source>
</evidence>
<feature type="non-terminal residue" evidence="5">
    <location>
        <position position="530"/>
    </location>
</feature>
<proteinExistence type="predicted"/>
<dbReference type="PANTHER" id="PTHR46698">
    <property type="entry name" value="CROSSVEINLESS 2"/>
    <property type="match status" value="1"/>
</dbReference>
<dbReference type="InterPro" id="IPR052424">
    <property type="entry name" value="Kielin_Chordin-BMP_Reg"/>
</dbReference>
<name>A0A087UWG2_STEMI</name>